<dbReference type="GO" id="GO:0071555">
    <property type="term" value="P:cell wall organization"/>
    <property type="evidence" value="ECO:0007669"/>
    <property type="project" value="UniProtKB-KW"/>
</dbReference>
<keyword evidence="3" id="KW-0964">Secreted</keyword>
<reference evidence="19" key="1">
    <citation type="journal article" date="2023" name="Mol. Phylogenet. Evol.">
        <title>Genome-scale phylogeny and comparative genomics of the fungal order Sordariales.</title>
        <authorList>
            <person name="Hensen N."/>
            <person name="Bonometti L."/>
            <person name="Westerberg I."/>
            <person name="Brannstrom I.O."/>
            <person name="Guillou S."/>
            <person name="Cros-Aarteil S."/>
            <person name="Calhoun S."/>
            <person name="Haridas S."/>
            <person name="Kuo A."/>
            <person name="Mondo S."/>
            <person name="Pangilinan J."/>
            <person name="Riley R."/>
            <person name="LaButti K."/>
            <person name="Andreopoulos B."/>
            <person name="Lipzen A."/>
            <person name="Chen C."/>
            <person name="Yan M."/>
            <person name="Daum C."/>
            <person name="Ng V."/>
            <person name="Clum A."/>
            <person name="Steindorff A."/>
            <person name="Ohm R.A."/>
            <person name="Martin F."/>
            <person name="Silar P."/>
            <person name="Natvig D.O."/>
            <person name="Lalanne C."/>
            <person name="Gautier V."/>
            <person name="Ament-Velasquez S.L."/>
            <person name="Kruys A."/>
            <person name="Hutchinson M.I."/>
            <person name="Powell A.J."/>
            <person name="Barry K."/>
            <person name="Miller A.N."/>
            <person name="Grigoriev I.V."/>
            <person name="Debuchy R."/>
            <person name="Gladieux P."/>
            <person name="Hiltunen Thoren M."/>
            <person name="Johannesson H."/>
        </authorList>
    </citation>
    <scope>NUCLEOTIDE SEQUENCE [LARGE SCALE GENOMIC DNA]</scope>
    <source>
        <strain evidence="19">CBS 340.73</strain>
    </source>
</reference>
<dbReference type="Pfam" id="PF00295">
    <property type="entry name" value="Glyco_hydro_28"/>
    <property type="match status" value="1"/>
</dbReference>
<keyword evidence="6 16" id="KW-0378">Hydrolase</keyword>
<keyword evidence="19" id="KW-1185">Reference proteome</keyword>
<comment type="subcellular location">
    <subcellularLocation>
        <location evidence="1">Secreted</location>
    </subcellularLocation>
</comment>
<dbReference type="GO" id="GO:0005576">
    <property type="term" value="C:extracellular region"/>
    <property type="evidence" value="ECO:0007669"/>
    <property type="project" value="UniProtKB-SubCell"/>
</dbReference>
<evidence type="ECO:0000256" key="12">
    <source>
        <dbReference type="ARBA" id="ARBA00038933"/>
    </source>
</evidence>
<evidence type="ECO:0000313" key="18">
    <source>
        <dbReference type="EMBL" id="KAK3941170.1"/>
    </source>
</evidence>
<dbReference type="EC" id="3.2.1.67" evidence="12"/>
<feature type="signal peptide" evidence="17">
    <location>
        <begin position="1"/>
        <end position="21"/>
    </location>
</feature>
<evidence type="ECO:0000256" key="3">
    <source>
        <dbReference type="ARBA" id="ARBA00022525"/>
    </source>
</evidence>
<evidence type="ECO:0000256" key="6">
    <source>
        <dbReference type="ARBA" id="ARBA00022801"/>
    </source>
</evidence>
<keyword evidence="7" id="KW-1015">Disulfide bond</keyword>
<dbReference type="InterPro" id="IPR006626">
    <property type="entry name" value="PbH1"/>
</dbReference>
<protein>
    <recommendedName>
        <fullName evidence="12">galacturonan 1,4-alpha-galacturonidase</fullName>
        <ecNumber evidence="12">3.2.1.67</ecNumber>
    </recommendedName>
    <alternativeName>
        <fullName evidence="13">Galacturan 1,4-alpha-galacturonidase C</fullName>
    </alternativeName>
    <alternativeName>
        <fullName evidence="14">Poly(1,4-alpha-D-galacturonide)galacturonohydrolase C</fullName>
    </alternativeName>
</protein>
<evidence type="ECO:0000256" key="7">
    <source>
        <dbReference type="ARBA" id="ARBA00023157"/>
    </source>
</evidence>
<gene>
    <name evidence="18" type="ORF">QBC46DRAFT_312131</name>
</gene>
<dbReference type="PANTHER" id="PTHR31736:SF11">
    <property type="entry name" value="EXOPOLYGALACTURONASE C-RELATED"/>
    <property type="match status" value="1"/>
</dbReference>
<feature type="chain" id="PRO_5042967881" description="galacturonan 1,4-alpha-galacturonidase" evidence="17">
    <location>
        <begin position="22"/>
        <end position="435"/>
    </location>
</feature>
<evidence type="ECO:0000256" key="17">
    <source>
        <dbReference type="SAM" id="SignalP"/>
    </source>
</evidence>
<keyword evidence="4 17" id="KW-0732">Signal</keyword>
<evidence type="ECO:0000256" key="15">
    <source>
        <dbReference type="ARBA" id="ARBA00048766"/>
    </source>
</evidence>
<evidence type="ECO:0000256" key="1">
    <source>
        <dbReference type="ARBA" id="ARBA00004613"/>
    </source>
</evidence>
<dbReference type="Gene3D" id="2.160.20.10">
    <property type="entry name" value="Single-stranded right-handed beta-helix, Pectin lyase-like"/>
    <property type="match status" value="1"/>
</dbReference>
<evidence type="ECO:0000256" key="2">
    <source>
        <dbReference type="ARBA" id="ARBA00008834"/>
    </source>
</evidence>
<evidence type="ECO:0000256" key="9">
    <source>
        <dbReference type="ARBA" id="ARBA00023295"/>
    </source>
</evidence>
<dbReference type="SUPFAM" id="SSF51126">
    <property type="entry name" value="Pectin lyase-like"/>
    <property type="match status" value="1"/>
</dbReference>
<proteinExistence type="inferred from homology"/>
<comment type="similarity">
    <text evidence="2 16">Belongs to the glycosyl hydrolase 28 family.</text>
</comment>
<comment type="caution">
    <text evidence="18">The sequence shown here is derived from an EMBL/GenBank/DDBJ whole genome shotgun (WGS) entry which is preliminary data.</text>
</comment>
<dbReference type="InterPro" id="IPR012334">
    <property type="entry name" value="Pectin_lyas_fold"/>
</dbReference>
<keyword evidence="5" id="KW-0677">Repeat</keyword>
<name>A0AAN6N8M8_9PEZI</name>
<evidence type="ECO:0000256" key="8">
    <source>
        <dbReference type="ARBA" id="ARBA00023180"/>
    </source>
</evidence>
<dbReference type="GO" id="GO:0045490">
    <property type="term" value="P:pectin catabolic process"/>
    <property type="evidence" value="ECO:0007669"/>
    <property type="project" value="UniProtKB-ARBA"/>
</dbReference>
<dbReference type="EMBL" id="MU853786">
    <property type="protein sequence ID" value="KAK3941170.1"/>
    <property type="molecule type" value="Genomic_DNA"/>
</dbReference>
<sequence length="435" mass="46877">MIALSLTGLLVLCSLFSRGFGLTTCVVPSRYKCSNGTASDAEAIANAFAKCSKDAMIEFKDGVDYNVFSPIKATNLSNVVISLKGNWNLPQNITAVQSLVNASGGSLYWFQFKGSNVQFVGTPNITTGWIKSYGQAWWDANPVNGTGTAARPHLMQFNIQNGTIQHFKSSKPIAWNLSVQGKNITITDTIIDAQSSTSSFPFNTDGFDVGATDVTIRNSVIYNGDDAIAVGSGARNVLFQSATIGYQTHGMSIGSLGSNQASFANVSNIKFDDVTVVNGVYAARFKSWMGGQGLAKNVTWSNIRTYNVTFPVFVTQTYFNQGSGSASERPNNSSVNMQDFTWENFAGTINTFNPGDGSCVTNPCWYDVGLPGLKHTEAVIIECNTDQSCQNFALKNIKLYPQNLTPPTAICINAAATLNPDLGMQCRNGTFIPLR</sequence>
<evidence type="ECO:0000256" key="16">
    <source>
        <dbReference type="RuleBase" id="RU361169"/>
    </source>
</evidence>
<dbReference type="GO" id="GO:0047911">
    <property type="term" value="F:galacturan 1,4-alpha-galacturonidase activity"/>
    <property type="evidence" value="ECO:0007669"/>
    <property type="project" value="UniProtKB-EC"/>
</dbReference>
<dbReference type="InterPro" id="IPR011050">
    <property type="entry name" value="Pectin_lyase_fold/virulence"/>
</dbReference>
<keyword evidence="9 16" id="KW-0326">Glycosidase</keyword>
<dbReference type="SMART" id="SM00710">
    <property type="entry name" value="PbH1"/>
    <property type="match status" value="3"/>
</dbReference>
<accession>A0AAN6N8M8</accession>
<keyword evidence="8" id="KW-0325">Glycoprotein</keyword>
<organism evidence="18 19">
    <name type="scientific">Diplogelasinospora grovesii</name>
    <dbReference type="NCBI Taxonomy" id="303347"/>
    <lineage>
        <taxon>Eukaryota</taxon>
        <taxon>Fungi</taxon>
        <taxon>Dikarya</taxon>
        <taxon>Ascomycota</taxon>
        <taxon>Pezizomycotina</taxon>
        <taxon>Sordariomycetes</taxon>
        <taxon>Sordariomycetidae</taxon>
        <taxon>Sordariales</taxon>
        <taxon>Diplogelasinosporaceae</taxon>
        <taxon>Diplogelasinospora</taxon>
    </lineage>
</organism>
<dbReference type="Proteomes" id="UP001303473">
    <property type="component" value="Unassembled WGS sequence"/>
</dbReference>
<comment type="function">
    <text evidence="11">Specific in hydrolyzing the terminal glycosidic bond of polygalacturonic acid and oligogalacturonates.</text>
</comment>
<evidence type="ECO:0000256" key="11">
    <source>
        <dbReference type="ARBA" id="ARBA00037312"/>
    </source>
</evidence>
<evidence type="ECO:0000256" key="4">
    <source>
        <dbReference type="ARBA" id="ARBA00022729"/>
    </source>
</evidence>
<evidence type="ECO:0000256" key="14">
    <source>
        <dbReference type="ARBA" id="ARBA00042262"/>
    </source>
</evidence>
<dbReference type="PANTHER" id="PTHR31736">
    <property type="match status" value="1"/>
</dbReference>
<dbReference type="GO" id="GO:0004650">
    <property type="term" value="F:polygalacturonase activity"/>
    <property type="evidence" value="ECO:0007669"/>
    <property type="project" value="InterPro"/>
</dbReference>
<evidence type="ECO:0000313" key="19">
    <source>
        <dbReference type="Proteomes" id="UP001303473"/>
    </source>
</evidence>
<dbReference type="InterPro" id="IPR000743">
    <property type="entry name" value="Glyco_hydro_28"/>
</dbReference>
<evidence type="ECO:0000256" key="10">
    <source>
        <dbReference type="ARBA" id="ARBA00023316"/>
    </source>
</evidence>
<dbReference type="AlphaFoldDB" id="A0AAN6N8M8"/>
<evidence type="ECO:0000256" key="5">
    <source>
        <dbReference type="ARBA" id="ARBA00022737"/>
    </source>
</evidence>
<comment type="catalytic activity">
    <reaction evidence="15">
        <text>[(1-&gt;4)-alpha-D-galacturonosyl](n) + H2O = alpha-D-galacturonate + [(1-&gt;4)-alpha-D-galacturonosyl](n-1)</text>
        <dbReference type="Rhea" id="RHEA:14117"/>
        <dbReference type="Rhea" id="RHEA-COMP:14570"/>
        <dbReference type="Rhea" id="RHEA-COMP:14572"/>
        <dbReference type="ChEBI" id="CHEBI:15377"/>
        <dbReference type="ChEBI" id="CHEBI:58658"/>
        <dbReference type="ChEBI" id="CHEBI:140523"/>
        <dbReference type="EC" id="3.2.1.67"/>
    </reaction>
</comment>
<keyword evidence="10" id="KW-0961">Cell wall biogenesis/degradation</keyword>
<evidence type="ECO:0000256" key="13">
    <source>
        <dbReference type="ARBA" id="ARBA00041474"/>
    </source>
</evidence>